<dbReference type="InterPro" id="IPR002125">
    <property type="entry name" value="CMP_dCMP_dom"/>
</dbReference>
<evidence type="ECO:0000256" key="3">
    <source>
        <dbReference type="ARBA" id="ARBA00006576"/>
    </source>
</evidence>
<evidence type="ECO:0000256" key="6">
    <source>
        <dbReference type="ARBA" id="ARBA00022723"/>
    </source>
</evidence>
<protein>
    <recommendedName>
        <fullName evidence="5 14">Cytidine deaminase</fullName>
        <ecNumber evidence="4 14">3.5.4.5</ecNumber>
    </recommendedName>
    <alternativeName>
        <fullName evidence="9 14">Cytidine aminohydrolase</fullName>
    </alternativeName>
</protein>
<evidence type="ECO:0000256" key="10">
    <source>
        <dbReference type="ARBA" id="ARBA00049252"/>
    </source>
</evidence>
<organism evidence="16 17">
    <name type="scientific">Candidatus Eubacterium avistercoris</name>
    <dbReference type="NCBI Taxonomy" id="2838567"/>
    <lineage>
        <taxon>Bacteria</taxon>
        <taxon>Bacillati</taxon>
        <taxon>Bacillota</taxon>
        <taxon>Clostridia</taxon>
        <taxon>Eubacteriales</taxon>
        <taxon>Eubacteriaceae</taxon>
        <taxon>Eubacterium</taxon>
    </lineage>
</organism>
<reference evidence="16" key="2">
    <citation type="submission" date="2021-04" db="EMBL/GenBank/DDBJ databases">
        <authorList>
            <person name="Gilroy R."/>
        </authorList>
    </citation>
    <scope>NUCLEOTIDE SEQUENCE</scope>
    <source>
        <strain evidence="16">CHK192-9172</strain>
    </source>
</reference>
<evidence type="ECO:0000256" key="13">
    <source>
        <dbReference type="PIRSR" id="PIRSR606262-3"/>
    </source>
</evidence>
<dbReference type="PANTHER" id="PTHR11644:SF2">
    <property type="entry name" value="CYTIDINE DEAMINASE"/>
    <property type="match status" value="1"/>
</dbReference>
<dbReference type="EMBL" id="DXCH01000132">
    <property type="protein sequence ID" value="HIZ07197.1"/>
    <property type="molecule type" value="Genomic_DNA"/>
</dbReference>
<comment type="similarity">
    <text evidence="3 14">Belongs to the cytidine and deoxycytidylate deaminase family.</text>
</comment>
<evidence type="ECO:0000256" key="11">
    <source>
        <dbReference type="ARBA" id="ARBA00049558"/>
    </source>
</evidence>
<evidence type="ECO:0000256" key="5">
    <source>
        <dbReference type="ARBA" id="ARBA00018266"/>
    </source>
</evidence>
<keyword evidence="6 13" id="KW-0479">Metal-binding</keyword>
<evidence type="ECO:0000256" key="7">
    <source>
        <dbReference type="ARBA" id="ARBA00022801"/>
    </source>
</evidence>
<dbReference type="GO" id="GO:0004126">
    <property type="term" value="F:cytidine deaminase activity"/>
    <property type="evidence" value="ECO:0007669"/>
    <property type="project" value="UniProtKB-UniRule"/>
</dbReference>
<dbReference type="InterPro" id="IPR050202">
    <property type="entry name" value="Cyt/Deoxycyt_deaminase"/>
</dbReference>
<evidence type="ECO:0000256" key="9">
    <source>
        <dbReference type="ARBA" id="ARBA00032005"/>
    </source>
</evidence>
<dbReference type="NCBIfam" id="TIGR01354">
    <property type="entry name" value="cyt_deam_tetra"/>
    <property type="match status" value="1"/>
</dbReference>
<dbReference type="CDD" id="cd01283">
    <property type="entry name" value="cytidine_deaminase"/>
    <property type="match status" value="1"/>
</dbReference>
<dbReference type="SUPFAM" id="SSF53927">
    <property type="entry name" value="Cytidine deaminase-like"/>
    <property type="match status" value="1"/>
</dbReference>
<dbReference type="Proteomes" id="UP000824024">
    <property type="component" value="Unassembled WGS sequence"/>
</dbReference>
<dbReference type="NCBIfam" id="NF004064">
    <property type="entry name" value="PRK05578.1"/>
    <property type="match status" value="1"/>
</dbReference>
<evidence type="ECO:0000259" key="15">
    <source>
        <dbReference type="PROSITE" id="PS51747"/>
    </source>
</evidence>
<dbReference type="InterPro" id="IPR016192">
    <property type="entry name" value="APOBEC/CMP_deaminase_Zn-bd"/>
</dbReference>
<dbReference type="PROSITE" id="PS51747">
    <property type="entry name" value="CYT_DCMP_DEAMINASES_2"/>
    <property type="match status" value="1"/>
</dbReference>
<dbReference type="AlphaFoldDB" id="A0A9D2IFJ5"/>
<feature type="binding site" evidence="13">
    <location>
        <position position="90"/>
    </location>
    <ligand>
        <name>Zn(2+)</name>
        <dbReference type="ChEBI" id="CHEBI:29105"/>
        <note>catalytic</note>
    </ligand>
</feature>
<dbReference type="GO" id="GO:0055086">
    <property type="term" value="P:nucleobase-containing small molecule metabolic process"/>
    <property type="evidence" value="ECO:0007669"/>
    <property type="project" value="UniProtKB-ARBA"/>
</dbReference>
<sequence length="131" mass="14266">MISYEELIQKAAQAKERSYAPYSGFHVGAALLCENGRVYTGCNIENAAFSPTNCAERTAVFKAVSEGDRNFTAIAVISDSPEPVAPCGVCRQVLAEFCARDFKILMCRADGTYKIQTLAEILPDSFGKELN</sequence>
<comment type="catalytic activity">
    <reaction evidence="10 14">
        <text>2'-deoxycytidine + H2O + H(+) = 2'-deoxyuridine + NH4(+)</text>
        <dbReference type="Rhea" id="RHEA:13433"/>
        <dbReference type="ChEBI" id="CHEBI:15377"/>
        <dbReference type="ChEBI" id="CHEBI:15378"/>
        <dbReference type="ChEBI" id="CHEBI:15698"/>
        <dbReference type="ChEBI" id="CHEBI:16450"/>
        <dbReference type="ChEBI" id="CHEBI:28938"/>
        <dbReference type="EC" id="3.5.4.5"/>
    </reaction>
</comment>
<comment type="catalytic activity">
    <reaction evidence="11 14">
        <text>cytidine + H2O + H(+) = uridine + NH4(+)</text>
        <dbReference type="Rhea" id="RHEA:16069"/>
        <dbReference type="ChEBI" id="CHEBI:15377"/>
        <dbReference type="ChEBI" id="CHEBI:15378"/>
        <dbReference type="ChEBI" id="CHEBI:16704"/>
        <dbReference type="ChEBI" id="CHEBI:17562"/>
        <dbReference type="ChEBI" id="CHEBI:28938"/>
        <dbReference type="EC" id="3.5.4.5"/>
    </reaction>
</comment>
<dbReference type="Pfam" id="PF00383">
    <property type="entry name" value="dCMP_cyt_deam_1"/>
    <property type="match status" value="1"/>
</dbReference>
<comment type="cofactor">
    <cofactor evidence="1 13 14">
        <name>Zn(2+)</name>
        <dbReference type="ChEBI" id="CHEBI:29105"/>
    </cofactor>
</comment>
<evidence type="ECO:0000313" key="17">
    <source>
        <dbReference type="Proteomes" id="UP000824024"/>
    </source>
</evidence>
<dbReference type="FunFam" id="3.40.140.10:FF:000008">
    <property type="entry name" value="Cytidine deaminase"/>
    <property type="match status" value="1"/>
</dbReference>
<feature type="binding site" evidence="13">
    <location>
        <position position="87"/>
    </location>
    <ligand>
        <name>Zn(2+)</name>
        <dbReference type="ChEBI" id="CHEBI:29105"/>
        <note>catalytic</note>
    </ligand>
</feature>
<dbReference type="PROSITE" id="PS00903">
    <property type="entry name" value="CYT_DCMP_DEAMINASES_1"/>
    <property type="match status" value="1"/>
</dbReference>
<dbReference type="EC" id="3.5.4.5" evidence="4 14"/>
<dbReference type="InterPro" id="IPR016193">
    <property type="entry name" value="Cytidine_deaminase-like"/>
</dbReference>
<feature type="domain" description="CMP/dCMP-type deaminase" evidence="15">
    <location>
        <begin position="2"/>
        <end position="129"/>
    </location>
</feature>
<evidence type="ECO:0000256" key="1">
    <source>
        <dbReference type="ARBA" id="ARBA00001947"/>
    </source>
</evidence>
<dbReference type="Gene3D" id="3.40.140.10">
    <property type="entry name" value="Cytidine Deaminase, domain 2"/>
    <property type="match status" value="1"/>
</dbReference>
<comment type="caution">
    <text evidence="16">The sequence shown here is derived from an EMBL/GenBank/DDBJ whole genome shotgun (WGS) entry which is preliminary data.</text>
</comment>
<keyword evidence="7 14" id="KW-0378">Hydrolase</keyword>
<reference evidence="16" key="1">
    <citation type="journal article" date="2021" name="PeerJ">
        <title>Extensive microbial diversity within the chicken gut microbiome revealed by metagenomics and culture.</title>
        <authorList>
            <person name="Gilroy R."/>
            <person name="Ravi A."/>
            <person name="Getino M."/>
            <person name="Pursley I."/>
            <person name="Horton D.L."/>
            <person name="Alikhan N.F."/>
            <person name="Baker D."/>
            <person name="Gharbi K."/>
            <person name="Hall N."/>
            <person name="Watson M."/>
            <person name="Adriaenssens E.M."/>
            <person name="Foster-Nyarko E."/>
            <person name="Jarju S."/>
            <person name="Secka A."/>
            <person name="Antonio M."/>
            <person name="Oren A."/>
            <person name="Chaudhuri R.R."/>
            <person name="La Ragione R."/>
            <person name="Hildebrand F."/>
            <person name="Pallen M.J."/>
        </authorList>
    </citation>
    <scope>NUCLEOTIDE SEQUENCE</scope>
    <source>
        <strain evidence="16">CHK192-9172</strain>
    </source>
</reference>
<dbReference type="GO" id="GO:0005829">
    <property type="term" value="C:cytosol"/>
    <property type="evidence" value="ECO:0007669"/>
    <property type="project" value="TreeGrafter"/>
</dbReference>
<evidence type="ECO:0000256" key="12">
    <source>
        <dbReference type="PIRSR" id="PIRSR606262-1"/>
    </source>
</evidence>
<keyword evidence="8 13" id="KW-0862">Zinc</keyword>
<evidence type="ECO:0000256" key="8">
    <source>
        <dbReference type="ARBA" id="ARBA00022833"/>
    </source>
</evidence>
<name>A0A9D2IFJ5_9FIRM</name>
<gene>
    <name evidence="16" type="primary">cdd</name>
    <name evidence="16" type="ORF">IAA08_04590</name>
</gene>
<evidence type="ECO:0000313" key="16">
    <source>
        <dbReference type="EMBL" id="HIZ07197.1"/>
    </source>
</evidence>
<evidence type="ECO:0000256" key="2">
    <source>
        <dbReference type="ARBA" id="ARBA00003949"/>
    </source>
</evidence>
<feature type="active site" description="Proton donor" evidence="12">
    <location>
        <position position="56"/>
    </location>
</feature>
<dbReference type="InterPro" id="IPR006262">
    <property type="entry name" value="Cyt_deam_tetra"/>
</dbReference>
<accession>A0A9D2IFJ5</accession>
<comment type="function">
    <text evidence="2 14">This enzyme scavenges exogenous and endogenous cytidine and 2'-deoxycytidine for UMP synthesis.</text>
</comment>
<dbReference type="PANTHER" id="PTHR11644">
    <property type="entry name" value="CYTIDINE DEAMINASE"/>
    <property type="match status" value="1"/>
</dbReference>
<feature type="binding site" evidence="13">
    <location>
        <position position="54"/>
    </location>
    <ligand>
        <name>Zn(2+)</name>
        <dbReference type="ChEBI" id="CHEBI:29105"/>
        <note>catalytic</note>
    </ligand>
</feature>
<evidence type="ECO:0000256" key="4">
    <source>
        <dbReference type="ARBA" id="ARBA00012783"/>
    </source>
</evidence>
<dbReference type="GO" id="GO:0072527">
    <property type="term" value="P:pyrimidine-containing compound metabolic process"/>
    <property type="evidence" value="ECO:0007669"/>
    <property type="project" value="UniProtKB-ARBA"/>
</dbReference>
<dbReference type="GO" id="GO:0042802">
    <property type="term" value="F:identical protein binding"/>
    <property type="evidence" value="ECO:0007669"/>
    <property type="project" value="UniProtKB-ARBA"/>
</dbReference>
<evidence type="ECO:0000256" key="14">
    <source>
        <dbReference type="RuleBase" id="RU364006"/>
    </source>
</evidence>
<proteinExistence type="inferred from homology"/>
<dbReference type="GO" id="GO:0008270">
    <property type="term" value="F:zinc ion binding"/>
    <property type="evidence" value="ECO:0007669"/>
    <property type="project" value="UniProtKB-UniRule"/>
</dbReference>